<feature type="region of interest" description="Disordered" evidence="1">
    <location>
        <begin position="41"/>
        <end position="61"/>
    </location>
</feature>
<evidence type="ECO:0000256" key="1">
    <source>
        <dbReference type="SAM" id="MobiDB-lite"/>
    </source>
</evidence>
<protein>
    <submittedName>
        <fullName evidence="2">Uncharacterized protein</fullName>
    </submittedName>
</protein>
<dbReference type="Proteomes" id="UP001221898">
    <property type="component" value="Unassembled WGS sequence"/>
</dbReference>
<dbReference type="EMBL" id="JAINUG010000039">
    <property type="protein sequence ID" value="KAJ8407408.1"/>
    <property type="molecule type" value="Genomic_DNA"/>
</dbReference>
<evidence type="ECO:0000313" key="2">
    <source>
        <dbReference type="EMBL" id="KAJ8407408.1"/>
    </source>
</evidence>
<proteinExistence type="predicted"/>
<evidence type="ECO:0000313" key="3">
    <source>
        <dbReference type="Proteomes" id="UP001221898"/>
    </source>
</evidence>
<comment type="caution">
    <text evidence="2">The sequence shown here is derived from an EMBL/GenBank/DDBJ whole genome shotgun (WGS) entry which is preliminary data.</text>
</comment>
<gene>
    <name evidence="2" type="ORF">AAFF_G00279820</name>
</gene>
<dbReference type="AlphaFoldDB" id="A0AAD7SRP9"/>
<feature type="region of interest" description="Disordered" evidence="1">
    <location>
        <begin position="1"/>
        <end position="20"/>
    </location>
</feature>
<keyword evidence="3" id="KW-1185">Reference proteome</keyword>
<reference evidence="2" key="1">
    <citation type="journal article" date="2023" name="Science">
        <title>Genome structures resolve the early diversification of teleost fishes.</title>
        <authorList>
            <person name="Parey E."/>
            <person name="Louis A."/>
            <person name="Montfort J."/>
            <person name="Bouchez O."/>
            <person name="Roques C."/>
            <person name="Iampietro C."/>
            <person name="Lluch J."/>
            <person name="Castinel A."/>
            <person name="Donnadieu C."/>
            <person name="Desvignes T."/>
            <person name="Floi Bucao C."/>
            <person name="Jouanno E."/>
            <person name="Wen M."/>
            <person name="Mejri S."/>
            <person name="Dirks R."/>
            <person name="Jansen H."/>
            <person name="Henkel C."/>
            <person name="Chen W.J."/>
            <person name="Zahm M."/>
            <person name="Cabau C."/>
            <person name="Klopp C."/>
            <person name="Thompson A.W."/>
            <person name="Robinson-Rechavi M."/>
            <person name="Braasch I."/>
            <person name="Lecointre G."/>
            <person name="Bobe J."/>
            <person name="Postlethwait J.H."/>
            <person name="Berthelot C."/>
            <person name="Roest Crollius H."/>
            <person name="Guiguen Y."/>
        </authorList>
    </citation>
    <scope>NUCLEOTIDE SEQUENCE</scope>
    <source>
        <strain evidence="2">NC1722</strain>
    </source>
</reference>
<name>A0AAD7SRP9_9TELE</name>
<sequence length="100" mass="10611">MAAALDEPAQCAHMATDPPQGPACLSVASVPAGLGLLLNDTRAPGGADSLRDRSAGGRRGSTRTRLFSLLMRLNYRGSPQPQTCRGHAWPETVLQQIYLP</sequence>
<organism evidence="2 3">
    <name type="scientific">Aldrovandia affinis</name>
    <dbReference type="NCBI Taxonomy" id="143900"/>
    <lineage>
        <taxon>Eukaryota</taxon>
        <taxon>Metazoa</taxon>
        <taxon>Chordata</taxon>
        <taxon>Craniata</taxon>
        <taxon>Vertebrata</taxon>
        <taxon>Euteleostomi</taxon>
        <taxon>Actinopterygii</taxon>
        <taxon>Neopterygii</taxon>
        <taxon>Teleostei</taxon>
        <taxon>Notacanthiformes</taxon>
        <taxon>Halosauridae</taxon>
        <taxon>Aldrovandia</taxon>
    </lineage>
</organism>
<accession>A0AAD7SRP9</accession>